<accession>A0A7J5BBJ8</accession>
<dbReference type="PRINTS" id="PR00455">
    <property type="entry name" value="HTHTETR"/>
</dbReference>
<dbReference type="InterPro" id="IPR050109">
    <property type="entry name" value="HTH-type_TetR-like_transc_reg"/>
</dbReference>
<dbReference type="SUPFAM" id="SSF46689">
    <property type="entry name" value="Homeodomain-like"/>
    <property type="match status" value="1"/>
</dbReference>
<sequence>MQTSDMSLRERNRIDTWTAIHNAAAELALAHGWTQTTIEKISSQAGVSKRTFFNYFPSKEDAILGALEPSIPDAALEAFEHSDEDLAHRTVDLTLAVIRASYPYEEGRARRRKLMKTLPELGSRVKHLSVGVEQLVEPVVLKEMLRIAEESPKQFNQSAEDAARALTLYAHTILRFAFTKNPDAIPEQGTEAVASAITTFREVIQTSIWLT</sequence>
<dbReference type="PANTHER" id="PTHR30055:SF226">
    <property type="entry name" value="HTH-TYPE TRANSCRIPTIONAL REGULATOR PKSA"/>
    <property type="match status" value="1"/>
</dbReference>
<evidence type="ECO:0000256" key="2">
    <source>
        <dbReference type="PROSITE-ProRule" id="PRU00335"/>
    </source>
</evidence>
<evidence type="ECO:0000256" key="1">
    <source>
        <dbReference type="ARBA" id="ARBA00023125"/>
    </source>
</evidence>
<evidence type="ECO:0000313" key="5">
    <source>
        <dbReference type="Proteomes" id="UP000433493"/>
    </source>
</evidence>
<dbReference type="PROSITE" id="PS50977">
    <property type="entry name" value="HTH_TETR_2"/>
    <property type="match status" value="1"/>
</dbReference>
<evidence type="ECO:0000259" key="3">
    <source>
        <dbReference type="PROSITE" id="PS50977"/>
    </source>
</evidence>
<reference evidence="4 5" key="1">
    <citation type="submission" date="2019-09" db="EMBL/GenBank/DDBJ databases">
        <title>Phylogeny of genus Pseudoclavibacter and closely related genus.</title>
        <authorList>
            <person name="Li Y."/>
        </authorList>
    </citation>
    <scope>NUCLEOTIDE SEQUENCE [LARGE SCALE GENOMIC DNA]</scope>
    <source>
        <strain evidence="4 5">KCTC 13959</strain>
    </source>
</reference>
<protein>
    <submittedName>
        <fullName evidence="4">TetR family transcriptional regulator</fullName>
    </submittedName>
</protein>
<comment type="caution">
    <text evidence="4">The sequence shown here is derived from an EMBL/GenBank/DDBJ whole genome shotgun (WGS) entry which is preliminary data.</text>
</comment>
<dbReference type="Proteomes" id="UP000433493">
    <property type="component" value="Unassembled WGS sequence"/>
</dbReference>
<dbReference type="OrthoDB" id="8688418at2"/>
<keyword evidence="1 2" id="KW-0238">DNA-binding</keyword>
<dbReference type="PANTHER" id="PTHR30055">
    <property type="entry name" value="HTH-TYPE TRANSCRIPTIONAL REGULATOR RUTR"/>
    <property type="match status" value="1"/>
</dbReference>
<name>A0A7J5BBJ8_9MICO</name>
<keyword evidence="5" id="KW-1185">Reference proteome</keyword>
<dbReference type="InterPro" id="IPR009057">
    <property type="entry name" value="Homeodomain-like_sf"/>
</dbReference>
<dbReference type="GO" id="GO:0000976">
    <property type="term" value="F:transcription cis-regulatory region binding"/>
    <property type="evidence" value="ECO:0007669"/>
    <property type="project" value="TreeGrafter"/>
</dbReference>
<gene>
    <name evidence="4" type="ORF">F8O05_06195</name>
</gene>
<dbReference type="InterPro" id="IPR001647">
    <property type="entry name" value="HTH_TetR"/>
</dbReference>
<dbReference type="EMBL" id="WBKB01000003">
    <property type="protein sequence ID" value="KAB1643475.1"/>
    <property type="molecule type" value="Genomic_DNA"/>
</dbReference>
<dbReference type="Gene3D" id="1.10.357.10">
    <property type="entry name" value="Tetracycline Repressor, domain 2"/>
    <property type="match status" value="1"/>
</dbReference>
<evidence type="ECO:0000313" key="4">
    <source>
        <dbReference type="EMBL" id="KAB1643475.1"/>
    </source>
</evidence>
<feature type="DNA-binding region" description="H-T-H motif" evidence="2">
    <location>
        <begin position="37"/>
        <end position="56"/>
    </location>
</feature>
<dbReference type="GO" id="GO:0003700">
    <property type="term" value="F:DNA-binding transcription factor activity"/>
    <property type="evidence" value="ECO:0007669"/>
    <property type="project" value="TreeGrafter"/>
</dbReference>
<dbReference type="AlphaFoldDB" id="A0A7J5BBJ8"/>
<dbReference type="Pfam" id="PF00440">
    <property type="entry name" value="TetR_N"/>
    <property type="match status" value="1"/>
</dbReference>
<feature type="domain" description="HTH tetR-type" evidence="3">
    <location>
        <begin position="14"/>
        <end position="74"/>
    </location>
</feature>
<proteinExistence type="predicted"/>
<organism evidence="4 5">
    <name type="scientific">Gulosibacter chungangensis</name>
    <dbReference type="NCBI Taxonomy" id="979746"/>
    <lineage>
        <taxon>Bacteria</taxon>
        <taxon>Bacillati</taxon>
        <taxon>Actinomycetota</taxon>
        <taxon>Actinomycetes</taxon>
        <taxon>Micrococcales</taxon>
        <taxon>Microbacteriaceae</taxon>
        <taxon>Gulosibacter</taxon>
    </lineage>
</organism>